<dbReference type="InterPro" id="IPR024078">
    <property type="entry name" value="LmbE-like_dom_sf"/>
</dbReference>
<dbReference type="PANTHER" id="PTHR12993">
    <property type="entry name" value="N-ACETYLGLUCOSAMINYL-PHOSPHATIDYLINOSITOL DE-N-ACETYLASE-RELATED"/>
    <property type="match status" value="1"/>
</dbReference>
<dbReference type="InterPro" id="IPR003737">
    <property type="entry name" value="GlcNAc_PI_deacetylase-related"/>
</dbReference>
<keyword evidence="1" id="KW-0862">Zinc</keyword>
<evidence type="ECO:0000313" key="2">
    <source>
        <dbReference type="EMBL" id="GGW81710.1"/>
    </source>
</evidence>
<dbReference type="Gene3D" id="3.40.50.10320">
    <property type="entry name" value="LmbE-like"/>
    <property type="match status" value="1"/>
</dbReference>
<dbReference type="GO" id="GO:0016137">
    <property type="term" value="P:glycoside metabolic process"/>
    <property type="evidence" value="ECO:0007669"/>
    <property type="project" value="UniProtKB-ARBA"/>
</dbReference>
<reference evidence="2" key="1">
    <citation type="journal article" date="2014" name="Int. J. Syst. Evol. Microbiol.">
        <title>Complete genome sequence of Corynebacterium casei LMG S-19264T (=DSM 44701T), isolated from a smear-ripened cheese.</title>
        <authorList>
            <consortium name="US DOE Joint Genome Institute (JGI-PGF)"/>
            <person name="Walter F."/>
            <person name="Albersmeier A."/>
            <person name="Kalinowski J."/>
            <person name="Ruckert C."/>
        </authorList>
    </citation>
    <scope>NUCLEOTIDE SEQUENCE</scope>
    <source>
        <strain evidence="2">JCM 4490</strain>
    </source>
</reference>
<evidence type="ECO:0000256" key="1">
    <source>
        <dbReference type="ARBA" id="ARBA00022833"/>
    </source>
</evidence>
<dbReference type="AlphaFoldDB" id="A0A918JHH1"/>
<reference evidence="2" key="2">
    <citation type="submission" date="2020-09" db="EMBL/GenBank/DDBJ databases">
        <authorList>
            <person name="Sun Q."/>
            <person name="Ohkuma M."/>
        </authorList>
    </citation>
    <scope>NUCLEOTIDE SEQUENCE</scope>
    <source>
        <strain evidence="2">JCM 4490</strain>
    </source>
</reference>
<accession>A0A918JHH1</accession>
<dbReference type="Proteomes" id="UP000620224">
    <property type="component" value="Unassembled WGS sequence"/>
</dbReference>
<dbReference type="Pfam" id="PF02585">
    <property type="entry name" value="PIG-L"/>
    <property type="match status" value="1"/>
</dbReference>
<dbReference type="SUPFAM" id="SSF102588">
    <property type="entry name" value="LmbE-like"/>
    <property type="match status" value="1"/>
</dbReference>
<name>A0A918JHH1_9ACTN</name>
<dbReference type="RefSeq" id="WP_190019328.1">
    <property type="nucleotide sequence ID" value="NZ_BMUE01000028.1"/>
</dbReference>
<keyword evidence="3" id="KW-1185">Reference proteome</keyword>
<dbReference type="EMBL" id="BMUE01000028">
    <property type="protein sequence ID" value="GGW81710.1"/>
    <property type="molecule type" value="Genomic_DNA"/>
</dbReference>
<gene>
    <name evidence="2" type="ORF">GCM10010503_68760</name>
</gene>
<protein>
    <submittedName>
        <fullName evidence="2">GlcNAc-PI de-N-acetylase</fullName>
    </submittedName>
</protein>
<dbReference type="PANTHER" id="PTHR12993:SF29">
    <property type="entry name" value="BLR3841 PROTEIN"/>
    <property type="match status" value="1"/>
</dbReference>
<sequence>MATRVLVVSPHLDDAVLSAGGRIHRLASEGAQVTVFTAFAGVPTPPYSPIAEYFHYVWGLETDPVEHRRREDEAALALLGAEPLHGSFLDAVYRRRPDGSWLVDMDQPAVQGNDVPEPALGPELETAVASLLDTLRPDLVLTCAAVGNHLDHRRARDAVVTAACGKVPLHCWEDLPYGMREPEAPDLPVGAEFGPAVAETASDRAWAAKYAAVECYRSQHSMLWPGDVRVPELFDAHGALRARTHAAEGRAELFWPVVPGSA</sequence>
<dbReference type="GO" id="GO:0016811">
    <property type="term" value="F:hydrolase activity, acting on carbon-nitrogen (but not peptide) bonds, in linear amides"/>
    <property type="evidence" value="ECO:0007669"/>
    <property type="project" value="TreeGrafter"/>
</dbReference>
<proteinExistence type="predicted"/>
<organism evidence="2 3">
    <name type="scientific">Streptomyces lucensis JCM 4490</name>
    <dbReference type="NCBI Taxonomy" id="1306176"/>
    <lineage>
        <taxon>Bacteria</taxon>
        <taxon>Bacillati</taxon>
        <taxon>Actinomycetota</taxon>
        <taxon>Actinomycetes</taxon>
        <taxon>Kitasatosporales</taxon>
        <taxon>Streptomycetaceae</taxon>
        <taxon>Streptomyces</taxon>
    </lineage>
</organism>
<evidence type="ECO:0000313" key="3">
    <source>
        <dbReference type="Proteomes" id="UP000620224"/>
    </source>
</evidence>
<comment type="caution">
    <text evidence="2">The sequence shown here is derived from an EMBL/GenBank/DDBJ whole genome shotgun (WGS) entry which is preliminary data.</text>
</comment>